<dbReference type="Proteomes" id="UP000026915">
    <property type="component" value="Chromosome 8"/>
</dbReference>
<dbReference type="HOGENOM" id="CLU_3110298_0_0_1"/>
<gene>
    <name evidence="1" type="ORF">TCM_036344</name>
</gene>
<evidence type="ECO:0000313" key="1">
    <source>
        <dbReference type="EMBL" id="EOY17192.1"/>
    </source>
</evidence>
<protein>
    <submittedName>
        <fullName evidence="1">Uncharacterized protein</fullName>
    </submittedName>
</protein>
<dbReference type="Gramene" id="EOY17192">
    <property type="protein sequence ID" value="EOY17192"/>
    <property type="gene ID" value="TCM_036344"/>
</dbReference>
<proteinExistence type="predicted"/>
<organism evidence="1 2">
    <name type="scientific">Theobroma cacao</name>
    <name type="common">Cacao</name>
    <name type="synonym">Cocoa</name>
    <dbReference type="NCBI Taxonomy" id="3641"/>
    <lineage>
        <taxon>Eukaryota</taxon>
        <taxon>Viridiplantae</taxon>
        <taxon>Streptophyta</taxon>
        <taxon>Embryophyta</taxon>
        <taxon>Tracheophyta</taxon>
        <taxon>Spermatophyta</taxon>
        <taxon>Magnoliopsida</taxon>
        <taxon>eudicotyledons</taxon>
        <taxon>Gunneridae</taxon>
        <taxon>Pentapetalae</taxon>
        <taxon>rosids</taxon>
        <taxon>malvids</taxon>
        <taxon>Malvales</taxon>
        <taxon>Malvaceae</taxon>
        <taxon>Byttnerioideae</taxon>
        <taxon>Theobroma</taxon>
    </lineage>
</organism>
<accession>A0A061FKM0</accession>
<name>A0A061FKM0_THECC</name>
<dbReference type="InParanoid" id="A0A061FKM0"/>
<keyword evidence="2" id="KW-1185">Reference proteome</keyword>
<dbReference type="EMBL" id="CM001886">
    <property type="protein sequence ID" value="EOY17192.1"/>
    <property type="molecule type" value="Genomic_DNA"/>
</dbReference>
<sequence>MQAEASPHDRRTSKNRKTKSLLSLPVVGLCSLLPRHHRWGLIVGYTSPRPI</sequence>
<reference evidence="1 2" key="1">
    <citation type="journal article" date="2013" name="Genome Biol.">
        <title>The genome sequence of the most widely cultivated cacao type and its use to identify candidate genes regulating pod color.</title>
        <authorList>
            <person name="Motamayor J.C."/>
            <person name="Mockaitis K."/>
            <person name="Schmutz J."/>
            <person name="Haiminen N."/>
            <person name="Iii D.L."/>
            <person name="Cornejo O."/>
            <person name="Findley S.D."/>
            <person name="Zheng P."/>
            <person name="Utro F."/>
            <person name="Royaert S."/>
            <person name="Saski C."/>
            <person name="Jenkins J."/>
            <person name="Podicheti R."/>
            <person name="Zhao M."/>
            <person name="Scheffler B.E."/>
            <person name="Stack J.C."/>
            <person name="Feltus F.A."/>
            <person name="Mustiga G.M."/>
            <person name="Amores F."/>
            <person name="Phillips W."/>
            <person name="Marelli J.P."/>
            <person name="May G.D."/>
            <person name="Shapiro H."/>
            <person name="Ma J."/>
            <person name="Bustamante C.D."/>
            <person name="Schnell R.J."/>
            <person name="Main D."/>
            <person name="Gilbert D."/>
            <person name="Parida L."/>
            <person name="Kuhn D.N."/>
        </authorList>
    </citation>
    <scope>NUCLEOTIDE SEQUENCE [LARGE SCALE GENOMIC DNA]</scope>
    <source>
        <strain evidence="2">cv. Matina 1-6</strain>
    </source>
</reference>
<evidence type="ECO:0000313" key="2">
    <source>
        <dbReference type="Proteomes" id="UP000026915"/>
    </source>
</evidence>
<dbReference type="AlphaFoldDB" id="A0A061FKM0"/>